<dbReference type="PATRIC" id="fig|997892.3.peg.887"/>
<dbReference type="Gene3D" id="2.60.40.10">
    <property type="entry name" value="Immunoglobulins"/>
    <property type="match status" value="2"/>
</dbReference>
<accession>I9AKM4</accession>
<organism evidence="2">
    <name type="scientific">Bacteroides xylanisolvens CL03T12C04</name>
    <dbReference type="NCBI Taxonomy" id="997892"/>
    <lineage>
        <taxon>Bacteria</taxon>
        <taxon>Pseudomonadati</taxon>
        <taxon>Bacteroidota</taxon>
        <taxon>Bacteroidia</taxon>
        <taxon>Bacteroidales</taxon>
        <taxon>Bacteroidaceae</taxon>
        <taxon>Bacteroides</taxon>
    </lineage>
</organism>
<dbReference type="PROSITE" id="PS51257">
    <property type="entry name" value="PROKAR_LIPOPROTEIN"/>
    <property type="match status" value="1"/>
</dbReference>
<name>I9AKM4_9BACE</name>
<dbReference type="AlphaFoldDB" id="I9AKM4"/>
<gene>
    <name evidence="2" type="ORF">HMPREF1074_00863</name>
</gene>
<dbReference type="NCBIfam" id="NF041518">
    <property type="entry name" value="choice_anch_Q"/>
    <property type="match status" value="1"/>
</dbReference>
<comment type="caution">
    <text evidence="2">The sequence shown here is derived from an EMBL/GenBank/DDBJ whole genome shotgun (WGS) entry which is preliminary data.</text>
</comment>
<dbReference type="InterPro" id="IPR011050">
    <property type="entry name" value="Pectin_lyase_fold/virulence"/>
</dbReference>
<dbReference type="Gene3D" id="2.160.20.10">
    <property type="entry name" value="Single-stranded right-handed beta-helix, Pectin lyase-like"/>
    <property type="match status" value="1"/>
</dbReference>
<dbReference type="InterPro" id="IPR024361">
    <property type="entry name" value="BACON"/>
</dbReference>
<evidence type="ECO:0000259" key="1">
    <source>
        <dbReference type="Pfam" id="PF13004"/>
    </source>
</evidence>
<dbReference type="HOGENOM" id="CLU_423160_0_0_10"/>
<dbReference type="Proteomes" id="UP000003566">
    <property type="component" value="Unassembled WGS sequence"/>
</dbReference>
<dbReference type="Pfam" id="PF13004">
    <property type="entry name" value="BACON"/>
    <property type="match status" value="2"/>
</dbReference>
<dbReference type="InterPro" id="IPR013783">
    <property type="entry name" value="Ig-like_fold"/>
</dbReference>
<dbReference type="RefSeq" id="WP_008021469.1">
    <property type="nucleotide sequence ID" value="NZ_JAGHEF010000002.1"/>
</dbReference>
<proteinExistence type="predicted"/>
<dbReference type="InterPro" id="IPR012334">
    <property type="entry name" value="Pectin_lyas_fold"/>
</dbReference>
<dbReference type="InterPro" id="IPR059226">
    <property type="entry name" value="Choice_anch_Q_dom"/>
</dbReference>
<dbReference type="EMBL" id="AGXE01000005">
    <property type="protein sequence ID" value="EIY87887.1"/>
    <property type="molecule type" value="Genomic_DNA"/>
</dbReference>
<feature type="domain" description="BACON" evidence="1">
    <location>
        <begin position="250"/>
        <end position="299"/>
    </location>
</feature>
<protein>
    <recommendedName>
        <fullName evidence="1">BACON domain-containing protein</fullName>
    </recommendedName>
</protein>
<feature type="domain" description="BACON" evidence="1">
    <location>
        <begin position="169"/>
        <end position="208"/>
    </location>
</feature>
<evidence type="ECO:0000313" key="2">
    <source>
        <dbReference type="EMBL" id="EIY87887.1"/>
    </source>
</evidence>
<reference evidence="2" key="1">
    <citation type="submission" date="2012-02" db="EMBL/GenBank/DDBJ databases">
        <title>The Genome Sequence of Bacteroides xylanisolvens CL03T12C04.</title>
        <authorList>
            <consortium name="The Broad Institute Genome Sequencing Platform"/>
            <person name="Earl A."/>
            <person name="Ward D."/>
            <person name="Feldgarden M."/>
            <person name="Gevers D."/>
            <person name="Zitomersky N.L."/>
            <person name="Coyne M.J."/>
            <person name="Comstock L.E."/>
            <person name="Young S.K."/>
            <person name="Zeng Q."/>
            <person name="Gargeya S."/>
            <person name="Fitzgerald M."/>
            <person name="Haas B."/>
            <person name="Abouelleil A."/>
            <person name="Alvarado L."/>
            <person name="Arachchi H.M."/>
            <person name="Berlin A."/>
            <person name="Chapman S.B."/>
            <person name="Gearin G."/>
            <person name="Goldberg J."/>
            <person name="Griggs A."/>
            <person name="Gujja S."/>
            <person name="Hansen M."/>
            <person name="Heiman D."/>
            <person name="Howarth C."/>
            <person name="Larimer J."/>
            <person name="Lui A."/>
            <person name="MacDonald P.J.P."/>
            <person name="McCowen C."/>
            <person name="Montmayeur A."/>
            <person name="Murphy C."/>
            <person name="Neiman D."/>
            <person name="Pearson M."/>
            <person name="Priest M."/>
            <person name="Roberts A."/>
            <person name="Saif S."/>
            <person name="Shea T."/>
            <person name="Sisk P."/>
            <person name="Stolte C."/>
            <person name="Sykes S."/>
            <person name="Wortman J."/>
            <person name="Nusbaum C."/>
            <person name="Birren B."/>
        </authorList>
    </citation>
    <scope>NUCLEOTIDE SEQUENCE [LARGE SCALE GENOMIC DNA]</scope>
    <source>
        <strain evidence="2">CL03T12C04</strain>
    </source>
</reference>
<dbReference type="CDD" id="cd14948">
    <property type="entry name" value="BACON"/>
    <property type="match status" value="3"/>
</dbReference>
<sequence length="634" mass="70492">MKIQSKFPHLFTKGLLFLFVTALFISCDDALEGKINPHIDMQEEIIINPEGGREVIDLRSSYPWFAEASDSWIQLTRYRGQMQLPDSIVTLIAENPAMEPREGWIEVRLMDQMSTRIIVRQEGRGSLITLPKSVVYFNINGGEAVLPVLTDLEWDTDIKEKDGFMFEAAGKNSLKVKVARNTTGAEREIVVTLKAKDSDRQAKLTVIQSNQEKMMNITLAPEEKDVLFTRDAKSVEIPVILNTEYELEVSGQDWITVTSVPQFGGGDIAEEITIKASVSNNTTGVERTGYIRIKDKSSDISDIYYISQMPGTRRIYVKPGAVGDGTSWENAYGDIQAAASACGNHSNIDIWVAEGEYQLKNSLVLNAVNVYGGFIGTESKLKDRDQSRKSTIKGGDFFLMRSETEGPGDIYYYFDGFVLTGTVTQSNSEWGGVLRIRKRVFSNNIVHGNSFYRAACGYYDNCKIINCLFYGNTTTETSGGIYFLGKTSVYNSSIVNNEIRDQWNSAYVIRVADNIKMYNTVVWGNKCANPKNPQFHVADATACTLYNCVLVNITSQSNYSPIVNNCITNLANDNTGPLFVAPTDGDYRLQSTSPLINKGDNAIIETIGVNKDIIGGMRISDNTVDVGAYEYQVK</sequence>
<dbReference type="SUPFAM" id="SSF51126">
    <property type="entry name" value="Pectin lyase-like"/>
    <property type="match status" value="1"/>
</dbReference>